<dbReference type="PROSITE" id="PS51257">
    <property type="entry name" value="PROKAR_LIPOPROTEIN"/>
    <property type="match status" value="1"/>
</dbReference>
<dbReference type="EMBL" id="FYEK01000007">
    <property type="protein sequence ID" value="SNB59662.1"/>
    <property type="molecule type" value="Genomic_DNA"/>
</dbReference>
<evidence type="ECO:0000313" key="1">
    <source>
        <dbReference type="EMBL" id="SNB59662.1"/>
    </source>
</evidence>
<dbReference type="RefSeq" id="WP_088570269.1">
    <property type="nucleotide sequence ID" value="NZ_FYEK01000007.1"/>
</dbReference>
<organism evidence="1 2">
    <name type="scientific">Thermoflexus hugenholtzii JAD2</name>
    <dbReference type="NCBI Taxonomy" id="877466"/>
    <lineage>
        <taxon>Bacteria</taxon>
        <taxon>Bacillati</taxon>
        <taxon>Chloroflexota</taxon>
        <taxon>Thermoflexia</taxon>
        <taxon>Thermoflexales</taxon>
        <taxon>Thermoflexaceae</taxon>
        <taxon>Thermoflexus</taxon>
    </lineage>
</organism>
<dbReference type="InterPro" id="IPR007332">
    <property type="entry name" value="DUF411"/>
</dbReference>
<dbReference type="OrthoDB" id="14727at2"/>
<dbReference type="AlphaFoldDB" id="A0A212QJV8"/>
<gene>
    <name evidence="1" type="ORF">SAMN02746019_00024910</name>
</gene>
<protein>
    <submittedName>
        <fullName evidence="1">Uncharacterized conserved protein</fullName>
    </submittedName>
</protein>
<dbReference type="Pfam" id="PF04214">
    <property type="entry name" value="DUF411"/>
    <property type="match status" value="1"/>
</dbReference>
<proteinExistence type="predicted"/>
<dbReference type="Proteomes" id="UP000197025">
    <property type="component" value="Unassembled WGS sequence"/>
</dbReference>
<evidence type="ECO:0000313" key="2">
    <source>
        <dbReference type="Proteomes" id="UP000197025"/>
    </source>
</evidence>
<reference evidence="2" key="1">
    <citation type="submission" date="2017-06" db="EMBL/GenBank/DDBJ databases">
        <authorList>
            <person name="Varghese N."/>
            <person name="Submissions S."/>
        </authorList>
    </citation>
    <scope>NUCLEOTIDE SEQUENCE [LARGE SCALE GENOMIC DNA]</scope>
    <source>
        <strain evidence="2">JAD2</strain>
    </source>
</reference>
<keyword evidence="2" id="KW-1185">Reference proteome</keyword>
<sequence length="159" mass="16695">MSIRGIGGRGLALGILGILILTGCGTSAPARPPGGLGGEVITVYKTPTCGCCEEYVRYLRGHGLAVHVVEQDDLEPLKRRWGIPEAMWSCHTARIGPYAVEGHVPVEAIARLWAERPSALGIALPGMPPGSPGMGGARTGPLTLYLIAPDGAAHPWMPW</sequence>
<accession>A0A212QJV8</accession>
<name>A0A212QJV8_9CHLR</name>
<dbReference type="InParanoid" id="A0A212QJV8"/>